<dbReference type="Proteomes" id="UP000612282">
    <property type="component" value="Unassembled WGS sequence"/>
</dbReference>
<accession>A0ABQ3X4P2</accession>
<comment type="similarity">
    <text evidence="1">Belongs to the glycosyltransferase 2 family.</text>
</comment>
<comment type="caution">
    <text evidence="4">The sequence shown here is derived from an EMBL/GenBank/DDBJ whole genome shotgun (WGS) entry which is preliminary data.</text>
</comment>
<dbReference type="RefSeq" id="WP_203794388.1">
    <property type="nucleotide sequence ID" value="NZ_BAAAQE010000024.1"/>
</dbReference>
<dbReference type="PANTHER" id="PTHR48090">
    <property type="entry name" value="UNDECAPRENYL-PHOSPHATE 4-DEOXY-4-FORMAMIDO-L-ARABINOSE TRANSFERASE-RELATED"/>
    <property type="match status" value="1"/>
</dbReference>
<evidence type="ECO:0000256" key="1">
    <source>
        <dbReference type="ARBA" id="ARBA00006739"/>
    </source>
</evidence>
<dbReference type="InterPro" id="IPR050256">
    <property type="entry name" value="Glycosyltransferase_2"/>
</dbReference>
<sequence>MSVVIPAAPAPDEHLPVLVAGLPPVHEVIVVVGPGEDVTRALPRPARVIRQTRTGHGNALACGAAVATGDVVVTLPGDGSGDPADLPRLVEALRTDADVAEATRPAGRFGLVLLWFMNVLLGCRPHGAATGYRAFWRRHTGRIGLPRVAGVDPVRGDGPDGEPLIAVRSRTAGLRVAEVPVDGRARTDLLSGVRAVAGEWRARRQDRRAATEESIVVLTGRSAGPIPAPIVTGPGATGTRSLDLRLGAVRTAGAPINPPRAMAADRQYFEQALQRWPAPNRTATPRLEPLNGTMPAVTPAIAPAGELMNRRRWRDNRGDQDRTRPRTQGRPNLRVINGEGGDPGGGRGNLRSV</sequence>
<protein>
    <recommendedName>
        <fullName evidence="3">Glycosyltransferase 2-like domain-containing protein</fullName>
    </recommendedName>
</protein>
<evidence type="ECO:0000313" key="4">
    <source>
        <dbReference type="EMBL" id="GID53476.1"/>
    </source>
</evidence>
<dbReference type="Pfam" id="PF00535">
    <property type="entry name" value="Glycos_transf_2"/>
    <property type="match status" value="1"/>
</dbReference>
<feature type="compositionally biased region" description="Gly residues" evidence="2">
    <location>
        <begin position="338"/>
        <end position="353"/>
    </location>
</feature>
<evidence type="ECO:0000259" key="3">
    <source>
        <dbReference type="Pfam" id="PF00535"/>
    </source>
</evidence>
<gene>
    <name evidence="4" type="ORF">Aco03nite_018800</name>
</gene>
<dbReference type="SUPFAM" id="SSF53448">
    <property type="entry name" value="Nucleotide-diphospho-sugar transferases"/>
    <property type="match status" value="1"/>
</dbReference>
<organism evidence="4 5">
    <name type="scientific">Actinoplanes couchii</name>
    <dbReference type="NCBI Taxonomy" id="403638"/>
    <lineage>
        <taxon>Bacteria</taxon>
        <taxon>Bacillati</taxon>
        <taxon>Actinomycetota</taxon>
        <taxon>Actinomycetes</taxon>
        <taxon>Micromonosporales</taxon>
        <taxon>Micromonosporaceae</taxon>
        <taxon>Actinoplanes</taxon>
    </lineage>
</organism>
<dbReference type="Gene3D" id="3.90.550.10">
    <property type="entry name" value="Spore Coat Polysaccharide Biosynthesis Protein SpsA, Chain A"/>
    <property type="match status" value="1"/>
</dbReference>
<dbReference type="PANTHER" id="PTHR48090:SF7">
    <property type="entry name" value="RFBJ PROTEIN"/>
    <property type="match status" value="1"/>
</dbReference>
<evidence type="ECO:0000313" key="5">
    <source>
        <dbReference type="Proteomes" id="UP000612282"/>
    </source>
</evidence>
<evidence type="ECO:0000256" key="2">
    <source>
        <dbReference type="SAM" id="MobiDB-lite"/>
    </source>
</evidence>
<reference evidence="4 5" key="1">
    <citation type="submission" date="2021-01" db="EMBL/GenBank/DDBJ databases">
        <title>Whole genome shotgun sequence of Actinoplanes couchii NBRC 106145.</title>
        <authorList>
            <person name="Komaki H."/>
            <person name="Tamura T."/>
        </authorList>
    </citation>
    <scope>NUCLEOTIDE SEQUENCE [LARGE SCALE GENOMIC DNA]</scope>
    <source>
        <strain evidence="4 5">NBRC 106145</strain>
    </source>
</reference>
<dbReference type="InterPro" id="IPR001173">
    <property type="entry name" value="Glyco_trans_2-like"/>
</dbReference>
<dbReference type="InterPro" id="IPR029044">
    <property type="entry name" value="Nucleotide-diphossugar_trans"/>
</dbReference>
<name>A0ABQ3X4P2_9ACTN</name>
<feature type="compositionally biased region" description="Basic and acidic residues" evidence="2">
    <location>
        <begin position="315"/>
        <end position="324"/>
    </location>
</feature>
<feature type="region of interest" description="Disordered" evidence="2">
    <location>
        <begin position="308"/>
        <end position="353"/>
    </location>
</feature>
<keyword evidence="5" id="KW-1185">Reference proteome</keyword>
<proteinExistence type="inferred from homology"/>
<feature type="domain" description="Glycosyltransferase 2-like" evidence="3">
    <location>
        <begin position="43"/>
        <end position="107"/>
    </location>
</feature>
<dbReference type="EMBL" id="BOMG01000030">
    <property type="protein sequence ID" value="GID53476.1"/>
    <property type="molecule type" value="Genomic_DNA"/>
</dbReference>